<keyword evidence="2" id="KW-1185">Reference proteome</keyword>
<reference evidence="1 2" key="1">
    <citation type="submission" date="2020-11" db="EMBL/GenBank/DDBJ databases">
        <title>Kefir isolates.</title>
        <authorList>
            <person name="Marcisauskas S."/>
            <person name="Kim Y."/>
            <person name="Blasche S."/>
        </authorList>
    </citation>
    <scope>NUCLEOTIDE SEQUENCE [LARGE SCALE GENOMIC DNA]</scope>
    <source>
        <strain evidence="1 2">OG2</strain>
    </source>
</reference>
<accession>A0A9P7B9F9</accession>
<dbReference type="Proteomes" id="UP000750334">
    <property type="component" value="Unassembled WGS sequence"/>
</dbReference>
<dbReference type="EMBL" id="PUHR01000111">
    <property type="protein sequence ID" value="KAG0665551.1"/>
    <property type="molecule type" value="Genomic_DNA"/>
</dbReference>
<dbReference type="AlphaFoldDB" id="A0A9P7B9F9"/>
<name>A0A9P7B9F9_MAUEX</name>
<gene>
    <name evidence="1" type="ORF">C6P45_000428</name>
</gene>
<sequence>MVINIARLKPSKGEQSDEKAKFGRWLRENDPSAVSAEKNTYEGMESNILREVRSAITNELYEYSLFARSQFDSMFQKQLTKDGISEEETQEGKAYFVIEGGCKVKLRRTEIFIRKAKVFLETQRIYRSSTKIPNGKVRGHVFMPVVLDYLLALYVTSVNAERTFSILKRIYGDDKLSLSDRSAYSVLNINAIDKSEFDLDILKDVASNRLRKALRYKTRP</sequence>
<proteinExistence type="predicted"/>
<comment type="caution">
    <text evidence="1">The sequence shown here is derived from an EMBL/GenBank/DDBJ whole genome shotgun (WGS) entry which is preliminary data.</text>
</comment>
<protein>
    <submittedName>
        <fullName evidence="1">Uncharacterized protein</fullName>
    </submittedName>
</protein>
<evidence type="ECO:0000313" key="2">
    <source>
        <dbReference type="Proteomes" id="UP000750334"/>
    </source>
</evidence>
<organism evidence="1 2">
    <name type="scientific">Maudiozyma exigua</name>
    <name type="common">Yeast</name>
    <name type="synonym">Kazachstania exigua</name>
    <dbReference type="NCBI Taxonomy" id="34358"/>
    <lineage>
        <taxon>Eukaryota</taxon>
        <taxon>Fungi</taxon>
        <taxon>Dikarya</taxon>
        <taxon>Ascomycota</taxon>
        <taxon>Saccharomycotina</taxon>
        <taxon>Saccharomycetes</taxon>
        <taxon>Saccharomycetales</taxon>
        <taxon>Saccharomycetaceae</taxon>
        <taxon>Maudiozyma</taxon>
    </lineage>
</organism>
<evidence type="ECO:0000313" key="1">
    <source>
        <dbReference type="EMBL" id="KAG0665551.1"/>
    </source>
</evidence>